<organism evidence="2 3">
    <name type="scientific">Menidia menidia</name>
    <name type="common">Atlantic silverside</name>
    <dbReference type="NCBI Taxonomy" id="238744"/>
    <lineage>
        <taxon>Eukaryota</taxon>
        <taxon>Metazoa</taxon>
        <taxon>Chordata</taxon>
        <taxon>Craniata</taxon>
        <taxon>Vertebrata</taxon>
        <taxon>Euteleostomi</taxon>
        <taxon>Actinopterygii</taxon>
        <taxon>Neopterygii</taxon>
        <taxon>Teleostei</taxon>
        <taxon>Neoteleostei</taxon>
        <taxon>Acanthomorphata</taxon>
        <taxon>Ovalentaria</taxon>
        <taxon>Atherinomorphae</taxon>
        <taxon>Atheriniformes</taxon>
        <taxon>Atherinopsidae</taxon>
        <taxon>Menidiinae</taxon>
        <taxon>Menidia</taxon>
    </lineage>
</organism>
<evidence type="ECO:0000256" key="1">
    <source>
        <dbReference type="SAM" id="MobiDB-lite"/>
    </source>
</evidence>
<evidence type="ECO:0000313" key="2">
    <source>
        <dbReference type="EMBL" id="CAG5958163.1"/>
    </source>
</evidence>
<comment type="caution">
    <text evidence="2">The sequence shown here is derived from an EMBL/GenBank/DDBJ whole genome shotgun (WGS) entry which is preliminary data.</text>
</comment>
<name>A0A8S4BLV9_9TELE</name>
<gene>
    <name evidence="2" type="ORF">MMEN_LOCUS15007</name>
</gene>
<evidence type="ECO:0000313" key="3">
    <source>
        <dbReference type="Proteomes" id="UP000677803"/>
    </source>
</evidence>
<reference evidence="2" key="1">
    <citation type="submission" date="2021-05" db="EMBL/GenBank/DDBJ databases">
        <authorList>
            <person name="Tigano A."/>
        </authorList>
    </citation>
    <scope>NUCLEOTIDE SEQUENCE</scope>
</reference>
<proteinExistence type="predicted"/>
<feature type="region of interest" description="Disordered" evidence="1">
    <location>
        <begin position="1"/>
        <end position="38"/>
    </location>
</feature>
<accession>A0A8S4BLV9</accession>
<dbReference type="AlphaFoldDB" id="A0A8S4BLV9"/>
<protein>
    <submittedName>
        <fullName evidence="2">(Atlantic silverside) hypothetical protein</fullName>
    </submittedName>
</protein>
<feature type="compositionally biased region" description="Basic residues" evidence="1">
    <location>
        <begin position="1"/>
        <end position="11"/>
    </location>
</feature>
<dbReference type="Proteomes" id="UP000677803">
    <property type="component" value="Unassembled WGS sequence"/>
</dbReference>
<keyword evidence="3" id="KW-1185">Reference proteome</keyword>
<sequence>MLDGLRRRHASRASPRPLSLNFSTFSAPPPSPDMEGTSDHPIRRFGSASAFVMGLRLQVLHTNWHSVRKQNARVAIDVIYIPKGKEDDFLPLSRRYGRECSNRSGPAGPGPAAPLASVLRIDICLRSKGRIVPAERQRRRAAVPPAARGLLFPARSGIWGRAEACLASGLRPSCS</sequence>
<dbReference type="EMBL" id="CAJRST010022223">
    <property type="protein sequence ID" value="CAG5958163.1"/>
    <property type="molecule type" value="Genomic_DNA"/>
</dbReference>